<feature type="domain" description="Isopropylmalate dehydrogenase-like" evidence="1">
    <location>
        <begin position="2"/>
        <end position="53"/>
    </location>
</feature>
<keyword evidence="3" id="KW-1185">Reference proteome</keyword>
<dbReference type="Gene3D" id="3.40.718.10">
    <property type="entry name" value="Isopropylmalate Dehydrogenase"/>
    <property type="match status" value="1"/>
</dbReference>
<accession>A0ABW8MAI8</accession>
<dbReference type="Pfam" id="PF00180">
    <property type="entry name" value="Iso_dh"/>
    <property type="match status" value="1"/>
</dbReference>
<dbReference type="EMBL" id="JBIYDN010000002">
    <property type="protein sequence ID" value="MFK4440655.1"/>
    <property type="molecule type" value="Genomic_DNA"/>
</dbReference>
<evidence type="ECO:0000313" key="3">
    <source>
        <dbReference type="Proteomes" id="UP001620514"/>
    </source>
</evidence>
<dbReference type="SUPFAM" id="SSF53659">
    <property type="entry name" value="Isocitrate/Isopropylmalate dehydrogenase-like"/>
    <property type="match status" value="1"/>
</dbReference>
<proteinExistence type="predicted"/>
<comment type="caution">
    <text evidence="2">The sequence shown here is derived from an EMBL/GenBank/DDBJ whole genome shotgun (WGS) entry which is preliminary data.</text>
</comment>
<protein>
    <submittedName>
        <fullName evidence="2">Isocitrate/isopropylmalate dehydrogenase</fullName>
    </submittedName>
</protein>
<dbReference type="Proteomes" id="UP001620514">
    <property type="component" value="Unassembled WGS sequence"/>
</dbReference>
<reference evidence="2 3" key="1">
    <citation type="submission" date="2024-11" db="EMBL/GenBank/DDBJ databases">
        <title>Using genomics to understand microbial adaptation to soil warming.</title>
        <authorList>
            <person name="Deangelis K.M. PhD."/>
        </authorList>
    </citation>
    <scope>NUCLEOTIDE SEQUENCE [LARGE SCALE GENOMIC DNA]</scope>
    <source>
        <strain evidence="2 3">GAS97</strain>
    </source>
</reference>
<evidence type="ECO:0000313" key="2">
    <source>
        <dbReference type="EMBL" id="MFK4440655.1"/>
    </source>
</evidence>
<dbReference type="RefSeq" id="WP_404604358.1">
    <property type="nucleotide sequence ID" value="NZ_JBIYDN010000002.1"/>
</dbReference>
<organism evidence="2 3">
    <name type="scientific">Caballeronia udeis</name>
    <dbReference type="NCBI Taxonomy" id="1232866"/>
    <lineage>
        <taxon>Bacteria</taxon>
        <taxon>Pseudomonadati</taxon>
        <taxon>Pseudomonadota</taxon>
        <taxon>Betaproteobacteria</taxon>
        <taxon>Burkholderiales</taxon>
        <taxon>Burkholderiaceae</taxon>
        <taxon>Caballeronia</taxon>
    </lineage>
</organism>
<name>A0ABW8MAI8_9BURK</name>
<dbReference type="InterPro" id="IPR024084">
    <property type="entry name" value="IsoPropMal-DH-like_dom"/>
</dbReference>
<sequence length="53" mass="5462">MKIAVVACDGIGPEVVAQSLRVLDALRPFDFDFSIEAALAGASAFGQCGHSLP</sequence>
<evidence type="ECO:0000259" key="1">
    <source>
        <dbReference type="Pfam" id="PF00180"/>
    </source>
</evidence>
<gene>
    <name evidence="2" type="ORF">ABH943_000661</name>
</gene>